<feature type="compositionally biased region" description="Basic and acidic residues" evidence="1">
    <location>
        <begin position="55"/>
        <end position="67"/>
    </location>
</feature>
<accession>A0AA35U211</accession>
<feature type="compositionally biased region" description="Basic residues" evidence="1">
    <location>
        <begin position="355"/>
        <end position="364"/>
    </location>
</feature>
<dbReference type="EMBL" id="CASHTH010004520">
    <property type="protein sequence ID" value="CAI8058454.1"/>
    <property type="molecule type" value="Genomic_DNA"/>
</dbReference>
<reference evidence="2" key="1">
    <citation type="submission" date="2023-03" db="EMBL/GenBank/DDBJ databases">
        <authorList>
            <person name="Steffen K."/>
            <person name="Cardenas P."/>
        </authorList>
    </citation>
    <scope>NUCLEOTIDE SEQUENCE</scope>
</reference>
<gene>
    <name evidence="2" type="ORF">GBAR_LOCUS31791</name>
</gene>
<dbReference type="Proteomes" id="UP001174909">
    <property type="component" value="Unassembled WGS sequence"/>
</dbReference>
<feature type="region of interest" description="Disordered" evidence="1">
    <location>
        <begin position="1"/>
        <end position="84"/>
    </location>
</feature>
<protein>
    <submittedName>
        <fullName evidence="2">Uncharacterized protein</fullName>
    </submittedName>
</protein>
<comment type="caution">
    <text evidence="2">The sequence shown here is derived from an EMBL/GenBank/DDBJ whole genome shotgun (WGS) entry which is preliminary data.</text>
</comment>
<feature type="compositionally biased region" description="Polar residues" evidence="1">
    <location>
        <begin position="193"/>
        <end position="204"/>
    </location>
</feature>
<feature type="region of interest" description="Disordered" evidence="1">
    <location>
        <begin position="355"/>
        <end position="423"/>
    </location>
</feature>
<proteinExistence type="predicted"/>
<sequence length="463" mass="51325">MSETSVRLLRRKSAHGRLQSSTSLVPSSAGREGGVAETALEDLVVKKGRSRRVKSARDTKLEQERSDVFPPAEPGAGKGAWGRTQYDDDFGKKHPFTPVPVRPVSPTRRNNPHPAKPFLQWKHPVRIHPHKKSVSPPEEAWKSISESFYDDYIDTSNTGDAKNEVPVTNLATIEFPGKKKTGTLSSHLVSGTRAQLNPRNSRVHNGSGDIPPAVIRPPSPKSRMMHNTVRGSTLPVLREWLKTASNKERELVMQMLTAAHSDSEDTRLQKAVEDVLRPDSAAHVQQWLQTASTSERQTLLGVLETLAVAASAGQPPHHQPALVAFPPASWLQQQPVPTHSNRNRSYSYPISLRPKASHHHKNHTHTSSQYSHHSHHHHHHKHHCHKSHKSSAQPGKDDGGGDMTLVGKGLGAKKGSGTPELWHHKIPGPVTEELRVIFPGSVFTQPHKYRGRHFAIHPEWPTA</sequence>
<feature type="region of interest" description="Disordered" evidence="1">
    <location>
        <begin position="96"/>
        <end position="118"/>
    </location>
</feature>
<feature type="region of interest" description="Disordered" evidence="1">
    <location>
        <begin position="193"/>
        <end position="226"/>
    </location>
</feature>
<keyword evidence="3" id="KW-1185">Reference proteome</keyword>
<organism evidence="2 3">
    <name type="scientific">Geodia barretti</name>
    <name type="common">Barrett's horny sponge</name>
    <dbReference type="NCBI Taxonomy" id="519541"/>
    <lineage>
        <taxon>Eukaryota</taxon>
        <taxon>Metazoa</taxon>
        <taxon>Porifera</taxon>
        <taxon>Demospongiae</taxon>
        <taxon>Heteroscleromorpha</taxon>
        <taxon>Tetractinellida</taxon>
        <taxon>Astrophorina</taxon>
        <taxon>Geodiidae</taxon>
        <taxon>Geodia</taxon>
    </lineage>
</organism>
<name>A0AA35U211_GEOBA</name>
<feature type="compositionally biased region" description="Basic residues" evidence="1">
    <location>
        <begin position="372"/>
        <end position="389"/>
    </location>
</feature>
<dbReference type="AlphaFoldDB" id="A0AA35U211"/>
<evidence type="ECO:0000313" key="2">
    <source>
        <dbReference type="EMBL" id="CAI8058454.1"/>
    </source>
</evidence>
<evidence type="ECO:0000256" key="1">
    <source>
        <dbReference type="SAM" id="MobiDB-lite"/>
    </source>
</evidence>
<evidence type="ECO:0000313" key="3">
    <source>
        <dbReference type="Proteomes" id="UP001174909"/>
    </source>
</evidence>